<accession>A0A9P5NI31</accession>
<organism evidence="1 2">
    <name type="scientific">Gymnopilus junonius</name>
    <name type="common">Spectacular rustgill mushroom</name>
    <name type="synonym">Gymnopilus spectabilis subsp. junonius</name>
    <dbReference type="NCBI Taxonomy" id="109634"/>
    <lineage>
        <taxon>Eukaryota</taxon>
        <taxon>Fungi</taxon>
        <taxon>Dikarya</taxon>
        <taxon>Basidiomycota</taxon>
        <taxon>Agaricomycotina</taxon>
        <taxon>Agaricomycetes</taxon>
        <taxon>Agaricomycetidae</taxon>
        <taxon>Agaricales</taxon>
        <taxon>Agaricineae</taxon>
        <taxon>Hymenogastraceae</taxon>
        <taxon>Gymnopilus</taxon>
    </lineage>
</organism>
<evidence type="ECO:0000313" key="2">
    <source>
        <dbReference type="Proteomes" id="UP000724874"/>
    </source>
</evidence>
<reference evidence="1" key="1">
    <citation type="submission" date="2020-11" db="EMBL/GenBank/DDBJ databases">
        <authorList>
            <consortium name="DOE Joint Genome Institute"/>
            <person name="Ahrendt S."/>
            <person name="Riley R."/>
            <person name="Andreopoulos W."/>
            <person name="LaButti K."/>
            <person name="Pangilinan J."/>
            <person name="Ruiz-duenas F.J."/>
            <person name="Barrasa J.M."/>
            <person name="Sanchez-Garcia M."/>
            <person name="Camarero S."/>
            <person name="Miyauchi S."/>
            <person name="Serrano A."/>
            <person name="Linde D."/>
            <person name="Babiker R."/>
            <person name="Drula E."/>
            <person name="Ayuso-Fernandez I."/>
            <person name="Pacheco R."/>
            <person name="Padilla G."/>
            <person name="Ferreira P."/>
            <person name="Barriuso J."/>
            <person name="Kellner H."/>
            <person name="Castanera R."/>
            <person name="Alfaro M."/>
            <person name="Ramirez L."/>
            <person name="Pisabarro A.G."/>
            <person name="Kuo A."/>
            <person name="Tritt A."/>
            <person name="Lipzen A."/>
            <person name="He G."/>
            <person name="Yan M."/>
            <person name="Ng V."/>
            <person name="Cullen D."/>
            <person name="Martin F."/>
            <person name="Rosso M.-N."/>
            <person name="Henrissat B."/>
            <person name="Hibbett D."/>
            <person name="Martinez A.T."/>
            <person name="Grigoriev I.V."/>
        </authorList>
    </citation>
    <scope>NUCLEOTIDE SEQUENCE</scope>
    <source>
        <strain evidence="1">AH 44721</strain>
    </source>
</reference>
<keyword evidence="2" id="KW-1185">Reference proteome</keyword>
<name>A0A9P5NI31_GYMJU</name>
<evidence type="ECO:0000313" key="1">
    <source>
        <dbReference type="EMBL" id="KAF8887884.1"/>
    </source>
</evidence>
<protein>
    <submittedName>
        <fullName evidence="1">Uncharacterized protein</fullName>
    </submittedName>
</protein>
<dbReference type="EMBL" id="JADNYJ010000088">
    <property type="protein sequence ID" value="KAF8887884.1"/>
    <property type="molecule type" value="Genomic_DNA"/>
</dbReference>
<dbReference type="AlphaFoldDB" id="A0A9P5NI31"/>
<dbReference type="Proteomes" id="UP000724874">
    <property type="component" value="Unassembled WGS sequence"/>
</dbReference>
<proteinExistence type="predicted"/>
<gene>
    <name evidence="1" type="ORF">CPB84DRAFT_1786693</name>
</gene>
<comment type="caution">
    <text evidence="1">The sequence shown here is derived from an EMBL/GenBank/DDBJ whole genome shotgun (WGS) entry which is preliminary data.</text>
</comment>
<sequence>MSLTHLLRHPPSILYFFQPSHSHLFFFKPLPAVPPFPSRLWNSGPPCHRLPLIFQVCI</sequence>